<dbReference type="PANTHER" id="PTHR40389">
    <property type="entry name" value="ENDOGENOUS RETROVIRUS GROUP K MEMBER 24 GAG POLYPROTEIN-RELATED"/>
    <property type="match status" value="1"/>
</dbReference>
<dbReference type="Gene3D" id="1.10.150.490">
    <property type="entry name" value="Retroviral GAG p10 protein"/>
    <property type="match status" value="1"/>
</dbReference>
<dbReference type="InterPro" id="IPR038124">
    <property type="entry name" value="B_retro_matrix_sf"/>
</dbReference>
<feature type="region of interest" description="Disordered" evidence="1">
    <location>
        <begin position="128"/>
        <end position="176"/>
    </location>
</feature>
<name>A0ABM5F7W6_9SAUR</name>
<dbReference type="Pfam" id="PF02337">
    <property type="entry name" value="Gag_p10"/>
    <property type="match status" value="1"/>
</dbReference>
<dbReference type="InterPro" id="IPR008919">
    <property type="entry name" value="Retrov_capsid_N"/>
</dbReference>
<keyword evidence="4" id="KW-1185">Reference proteome</keyword>
<gene>
    <name evidence="5" type="primary">LOC140703048</name>
</gene>
<dbReference type="SUPFAM" id="SSF47943">
    <property type="entry name" value="Retrovirus capsid protein, N-terminal core domain"/>
    <property type="match status" value="1"/>
</dbReference>
<feature type="domain" description="Beta-retroviral matrix protein" evidence="2">
    <location>
        <begin position="9"/>
        <end position="65"/>
    </location>
</feature>
<feature type="compositionally biased region" description="Basic and acidic residues" evidence="1">
    <location>
        <begin position="138"/>
        <end position="148"/>
    </location>
</feature>
<protein>
    <submittedName>
        <fullName evidence="5">Endogenous retrovirus group K member 8 Gag polyprotein-like</fullName>
    </submittedName>
</protein>
<dbReference type="Pfam" id="PF00607">
    <property type="entry name" value="Gag_p24"/>
    <property type="match status" value="1"/>
</dbReference>
<dbReference type="RefSeq" id="XP_072841507.1">
    <property type="nucleotide sequence ID" value="XM_072985406.1"/>
</dbReference>
<evidence type="ECO:0000259" key="2">
    <source>
        <dbReference type="Pfam" id="PF02337"/>
    </source>
</evidence>
<reference evidence="4" key="1">
    <citation type="submission" date="2025-05" db="UniProtKB">
        <authorList>
            <consortium name="RefSeq"/>
        </authorList>
    </citation>
    <scope>NUCLEOTIDE SEQUENCE [LARGE SCALE GENOMIC DNA]</scope>
</reference>
<dbReference type="InterPro" id="IPR003322">
    <property type="entry name" value="B_retro_matrix"/>
</dbReference>
<dbReference type="InterPro" id="IPR045345">
    <property type="entry name" value="Gag_p24_C"/>
</dbReference>
<dbReference type="Proteomes" id="UP001652642">
    <property type="component" value="Chromosome 1"/>
</dbReference>
<dbReference type="InterPro" id="IPR010999">
    <property type="entry name" value="Retrovr_matrix"/>
</dbReference>
<dbReference type="InterPro" id="IPR008916">
    <property type="entry name" value="Retrov_capsid_C"/>
</dbReference>
<dbReference type="Gene3D" id="1.10.1200.30">
    <property type="match status" value="1"/>
</dbReference>
<reference evidence="5" key="2">
    <citation type="submission" date="2025-08" db="UniProtKB">
        <authorList>
            <consortium name="RefSeq"/>
        </authorList>
    </citation>
    <scope>IDENTIFICATION</scope>
</reference>
<dbReference type="SUPFAM" id="SSF47836">
    <property type="entry name" value="Retroviral matrix proteins"/>
    <property type="match status" value="1"/>
</dbReference>
<evidence type="ECO:0000259" key="3">
    <source>
        <dbReference type="Pfam" id="PF19317"/>
    </source>
</evidence>
<evidence type="ECO:0000313" key="5">
    <source>
        <dbReference type="RefSeq" id="XP_072841507.1"/>
    </source>
</evidence>
<organism evidence="4 5">
    <name type="scientific">Pogona vitticeps</name>
    <name type="common">central bearded dragon</name>
    <dbReference type="NCBI Taxonomy" id="103695"/>
    <lineage>
        <taxon>Eukaryota</taxon>
        <taxon>Metazoa</taxon>
        <taxon>Chordata</taxon>
        <taxon>Craniata</taxon>
        <taxon>Vertebrata</taxon>
        <taxon>Euteleostomi</taxon>
        <taxon>Lepidosauria</taxon>
        <taxon>Squamata</taxon>
        <taxon>Bifurcata</taxon>
        <taxon>Unidentata</taxon>
        <taxon>Episquamata</taxon>
        <taxon>Toxicofera</taxon>
        <taxon>Iguania</taxon>
        <taxon>Acrodonta</taxon>
        <taxon>Agamidae</taxon>
        <taxon>Amphibolurinae</taxon>
        <taxon>Pogona</taxon>
    </lineage>
</organism>
<dbReference type="GeneID" id="140703048"/>
<proteinExistence type="predicted"/>
<sequence>MGSSMSSTQKAYVDELYFLVTSNGHATSKSEIQELVFTIDQCCPWVPKAGTLDLEKWMKIGSVFQNNPKVSSRVLFAWCKVHASLKGLTPNNILFNQQLENPNSNLYPLLPQLLPPALACSVVPTTPPPYEGSQIKHKPPDIRDHDESGDPDLPPPDGHDTPGFLQVGTPRNPTVPGGRVVTPIAASLTAALLDSVNAASPMISAFPIIPGTPTVPAVAAQGNNPGHPGAPAIPDKYEPISMKIIKELIEAVKNYGPHAHYTKALLENLAEQKLIPKDWQLVIHSLLAPAQALLILDEMRHLATERAEENAQSNNAAMNVITRDQLVGDGQWQTTIQQLRLSNLALEQTAKIVKKAWVKLPVPSDGHSPGFASIRQGATESYSDFVSRLLVAVERQIDNHKARAMLQKQLAYENANEDCRAALTPIYSNPGTTIQNMLRVCQNIGIIYSPLSPSQIAIIEWLHLPHTPPKKVYSFVEAVADLFSKLHL</sequence>
<dbReference type="Pfam" id="PF19317">
    <property type="entry name" value="Gag_p24_C"/>
    <property type="match status" value="1"/>
</dbReference>
<dbReference type="InterPro" id="IPR050195">
    <property type="entry name" value="Primate_lentivir_Gag_pol-like"/>
</dbReference>
<dbReference type="Gene3D" id="1.10.375.10">
    <property type="entry name" value="Human Immunodeficiency Virus Type 1 Capsid Protein"/>
    <property type="match status" value="1"/>
</dbReference>
<dbReference type="SUPFAM" id="SSF47353">
    <property type="entry name" value="Retrovirus capsid dimerization domain-like"/>
    <property type="match status" value="1"/>
</dbReference>
<evidence type="ECO:0000313" key="4">
    <source>
        <dbReference type="Proteomes" id="UP001652642"/>
    </source>
</evidence>
<accession>A0ABM5F7W6</accession>
<dbReference type="PANTHER" id="PTHR40389:SF3">
    <property type="entry name" value="IGE-BINDING PROTEIN"/>
    <property type="match status" value="1"/>
</dbReference>
<evidence type="ECO:0000256" key="1">
    <source>
        <dbReference type="SAM" id="MobiDB-lite"/>
    </source>
</evidence>
<feature type="domain" description="Retroviral nucleocapsid Gag protein p24 C-terminal" evidence="3">
    <location>
        <begin position="369"/>
        <end position="439"/>
    </location>
</feature>